<keyword evidence="4" id="KW-0274">FAD</keyword>
<evidence type="ECO:0000256" key="8">
    <source>
        <dbReference type="ARBA" id="ARBA00049547"/>
    </source>
</evidence>
<keyword evidence="11" id="KW-1185">Reference proteome</keyword>
<keyword evidence="3" id="KW-0285">Flavoprotein</keyword>
<dbReference type="Gene3D" id="3.40.50.720">
    <property type="entry name" value="NAD(P)-binding Rossmann-like Domain"/>
    <property type="match status" value="1"/>
</dbReference>
<dbReference type="PANTHER" id="PTHR11530:SF11">
    <property type="entry name" value="D-ASPARTATE OXIDASE"/>
    <property type="match status" value="1"/>
</dbReference>
<accession>A0ABW4TSH1</accession>
<dbReference type="SUPFAM" id="SSF54373">
    <property type="entry name" value="FAD-linked reductases, C-terminal domain"/>
    <property type="match status" value="1"/>
</dbReference>
<comment type="cofactor">
    <cofactor evidence="1">
        <name>FAD</name>
        <dbReference type="ChEBI" id="CHEBI:57692"/>
    </cofactor>
</comment>
<gene>
    <name evidence="10" type="ORF">ACFSDE_16465</name>
</gene>
<organism evidence="10 11">
    <name type="scientific">Nocardioides aestuarii</name>
    <dbReference type="NCBI Taxonomy" id="252231"/>
    <lineage>
        <taxon>Bacteria</taxon>
        <taxon>Bacillati</taxon>
        <taxon>Actinomycetota</taxon>
        <taxon>Actinomycetes</taxon>
        <taxon>Propionibacteriales</taxon>
        <taxon>Nocardioidaceae</taxon>
        <taxon>Nocardioides</taxon>
    </lineage>
</organism>
<evidence type="ECO:0000259" key="9">
    <source>
        <dbReference type="Pfam" id="PF01266"/>
    </source>
</evidence>
<proteinExistence type="inferred from homology"/>
<evidence type="ECO:0000256" key="7">
    <source>
        <dbReference type="ARBA" id="ARBA00039751"/>
    </source>
</evidence>
<dbReference type="RefSeq" id="WP_343920412.1">
    <property type="nucleotide sequence ID" value="NZ_BAAAJT010000002.1"/>
</dbReference>
<dbReference type="PANTHER" id="PTHR11530">
    <property type="entry name" value="D-AMINO ACID OXIDASE"/>
    <property type="match status" value="1"/>
</dbReference>
<evidence type="ECO:0000256" key="1">
    <source>
        <dbReference type="ARBA" id="ARBA00001974"/>
    </source>
</evidence>
<dbReference type="Gene3D" id="3.30.9.10">
    <property type="entry name" value="D-Amino Acid Oxidase, subunit A, domain 2"/>
    <property type="match status" value="1"/>
</dbReference>
<dbReference type="InterPro" id="IPR023209">
    <property type="entry name" value="DAO"/>
</dbReference>
<keyword evidence="5 10" id="KW-0560">Oxidoreductase</keyword>
<dbReference type="Pfam" id="PF01266">
    <property type="entry name" value="DAO"/>
    <property type="match status" value="1"/>
</dbReference>
<name>A0ABW4TSH1_9ACTN</name>
<comment type="catalytic activity">
    <reaction evidence="8">
        <text>a D-alpha-amino acid + O2 + H2O = a 2-oxocarboxylate + H2O2 + NH4(+)</text>
        <dbReference type="Rhea" id="RHEA:21816"/>
        <dbReference type="ChEBI" id="CHEBI:15377"/>
        <dbReference type="ChEBI" id="CHEBI:15379"/>
        <dbReference type="ChEBI" id="CHEBI:16240"/>
        <dbReference type="ChEBI" id="CHEBI:28938"/>
        <dbReference type="ChEBI" id="CHEBI:35179"/>
        <dbReference type="ChEBI" id="CHEBI:59871"/>
        <dbReference type="EC" id="1.4.3.3"/>
    </reaction>
    <physiologicalReaction direction="left-to-right" evidence="8">
        <dbReference type="Rhea" id="RHEA:21817"/>
    </physiologicalReaction>
</comment>
<evidence type="ECO:0000256" key="2">
    <source>
        <dbReference type="ARBA" id="ARBA00006730"/>
    </source>
</evidence>
<evidence type="ECO:0000313" key="10">
    <source>
        <dbReference type="EMBL" id="MFD1948398.1"/>
    </source>
</evidence>
<evidence type="ECO:0000313" key="11">
    <source>
        <dbReference type="Proteomes" id="UP001597351"/>
    </source>
</evidence>
<sequence>MGTRIVVVGAGVVGLTVAVRLAEAGHRVDVVARDLPLETTSVVAAALWYPYEARPHDRVAGWGARGYAALADLAGEPASGVRLVAGTEVLPAGTPDPWWAGGVPDLARTPPPLGWDEAWSFTAPLVDMPVHLVWLREQLEAHGGTVTRMSLAELPRPDGGLVVNCSGMGARLLAHETDVHPACGQVLLLEGVDVDRWWLDGTAHDTPTYVVPRTDRVVVGGTFEEGDWSRTPDPATAESILRRAARLVPAVADGRVVAQRVGLRPVRSEVRLERVGDVVHCYGHGGAGVTLAQGCADEVLELASR</sequence>
<dbReference type="GO" id="GO:0016491">
    <property type="term" value="F:oxidoreductase activity"/>
    <property type="evidence" value="ECO:0007669"/>
    <property type="project" value="UniProtKB-KW"/>
</dbReference>
<feature type="domain" description="FAD dependent oxidoreductase" evidence="9">
    <location>
        <begin position="4"/>
        <end position="301"/>
    </location>
</feature>
<evidence type="ECO:0000256" key="4">
    <source>
        <dbReference type="ARBA" id="ARBA00022827"/>
    </source>
</evidence>
<dbReference type="InterPro" id="IPR006076">
    <property type="entry name" value="FAD-dep_OxRdtase"/>
</dbReference>
<comment type="caution">
    <text evidence="10">The sequence shown here is derived from an EMBL/GenBank/DDBJ whole genome shotgun (WGS) entry which is preliminary data.</text>
</comment>
<evidence type="ECO:0000256" key="5">
    <source>
        <dbReference type="ARBA" id="ARBA00023002"/>
    </source>
</evidence>
<dbReference type="Proteomes" id="UP001597351">
    <property type="component" value="Unassembled WGS sequence"/>
</dbReference>
<dbReference type="EC" id="1.4.3.3" evidence="6"/>
<dbReference type="EMBL" id="JBHUGD010000003">
    <property type="protein sequence ID" value="MFD1948398.1"/>
    <property type="molecule type" value="Genomic_DNA"/>
</dbReference>
<dbReference type="PIRSF" id="PIRSF000189">
    <property type="entry name" value="D-aa_oxidase"/>
    <property type="match status" value="1"/>
</dbReference>
<protein>
    <recommendedName>
        <fullName evidence="7">D-amino-acid oxidase</fullName>
        <ecNumber evidence="6">1.4.3.3</ecNumber>
    </recommendedName>
</protein>
<reference evidence="11" key="1">
    <citation type="journal article" date="2019" name="Int. J. Syst. Evol. Microbiol.">
        <title>The Global Catalogue of Microorganisms (GCM) 10K type strain sequencing project: providing services to taxonomists for standard genome sequencing and annotation.</title>
        <authorList>
            <consortium name="The Broad Institute Genomics Platform"/>
            <consortium name="The Broad Institute Genome Sequencing Center for Infectious Disease"/>
            <person name="Wu L."/>
            <person name="Ma J."/>
        </authorList>
    </citation>
    <scope>NUCLEOTIDE SEQUENCE [LARGE SCALE GENOMIC DNA]</scope>
    <source>
        <strain evidence="11">CGMCC 1.12477</strain>
    </source>
</reference>
<dbReference type="SUPFAM" id="SSF51971">
    <property type="entry name" value="Nucleotide-binding domain"/>
    <property type="match status" value="1"/>
</dbReference>
<evidence type="ECO:0000256" key="6">
    <source>
        <dbReference type="ARBA" id="ARBA00039101"/>
    </source>
</evidence>
<comment type="similarity">
    <text evidence="2">Belongs to the DAMOX/DASOX family.</text>
</comment>
<evidence type="ECO:0000256" key="3">
    <source>
        <dbReference type="ARBA" id="ARBA00022630"/>
    </source>
</evidence>